<gene>
    <name evidence="2" type="ORF">BN405_2-10_Ab1_orf_74</name>
</gene>
<dbReference type="OrthoDB" id="8489at10239"/>
<dbReference type="SUPFAM" id="SSF53955">
    <property type="entry name" value="Lysozyme-like"/>
    <property type="match status" value="1"/>
</dbReference>
<evidence type="ECO:0000259" key="1">
    <source>
        <dbReference type="Pfam" id="PF11860"/>
    </source>
</evidence>
<dbReference type="Pfam" id="PF11860">
    <property type="entry name" value="Muramidase"/>
    <property type="match status" value="1"/>
</dbReference>
<evidence type="ECO:0000313" key="2">
    <source>
        <dbReference type="EMBL" id="CCM43618.1"/>
    </source>
</evidence>
<dbReference type="InterPro" id="IPR024408">
    <property type="entry name" value="Muramidase"/>
</dbReference>
<evidence type="ECO:0000313" key="3">
    <source>
        <dbReference type="Proteomes" id="UP000001234"/>
    </source>
</evidence>
<reference evidence="2 3" key="1">
    <citation type="journal article" date="2013" name="PLoS ONE">
        <title>The Susceptibility of Pseudomonas aeruginosa Strains from Cystic Fibrosis Patients to Bacteriophages.</title>
        <authorList>
            <person name="Essoh C."/>
            <person name="Blouin Y."/>
            <person name="Loukou G."/>
            <person name="Cablanmian A."/>
            <person name="Lathro S."/>
            <person name="Kutter E."/>
            <person name="Thien H.V."/>
            <person name="Vergnaud G."/>
            <person name="Pourcel C."/>
        </authorList>
    </citation>
    <scope>NUCLEOTIDE SEQUENCE [LARGE SCALE GENOMIC DNA]</scope>
    <source>
        <strain evidence="2">VB_PaeM_C2-10_Ab1</strain>
    </source>
</reference>
<sequence length="199" mass="22302">MLSLQPCNSGVLKMALTEQDFQSAADDLGVDVASVKAVTKVESRGSGFLLSGVPKILFERHWMFKLLKRKLGRDPEINDVCNPKAGGYLGGQAEHERLDKAVKMDRDCALQSASWGLFQIMGFHWEALGYASVQAFVNAQYASEGSQLNTFVRFIKINPAIHKALKSKNWAEFARRYNGPDYKKNNYDVKLAEAYKSFK</sequence>
<organism evidence="2 3">
    <name type="scientific">Pseudomonas phage vB_PaeM_C2-10_Ab1</name>
    <dbReference type="NCBI Taxonomy" id="1231048"/>
    <lineage>
        <taxon>Viruses</taxon>
        <taxon>Duplodnaviria</taxon>
        <taxon>Heunggongvirae</taxon>
        <taxon>Uroviricota</taxon>
        <taxon>Caudoviricetes</taxon>
        <taxon>Vandenendeviridae</taxon>
        <taxon>Skurskavirinae</taxon>
        <taxon>Pakpunavirus</taxon>
        <taxon>Pakpunavirus CAb1</taxon>
    </lineage>
</organism>
<keyword evidence="3" id="KW-1185">Reference proteome</keyword>
<dbReference type="InterPro" id="IPR023346">
    <property type="entry name" value="Lysozyme-like_dom_sf"/>
</dbReference>
<dbReference type="Proteomes" id="UP000001234">
    <property type="component" value="Segment"/>
</dbReference>
<dbReference type="EMBL" id="HE983845">
    <property type="protein sequence ID" value="CCM43618.1"/>
    <property type="molecule type" value="Genomic_DNA"/>
</dbReference>
<dbReference type="GeneID" id="14296626"/>
<feature type="domain" description="N-acetylmuramidase" evidence="1">
    <location>
        <begin position="32"/>
        <end position="199"/>
    </location>
</feature>
<dbReference type="RefSeq" id="YP_007236895.1">
    <property type="nucleotide sequence ID" value="NC_019918.1"/>
</dbReference>
<protein>
    <recommendedName>
        <fullName evidence="1">N-acetylmuramidase domain-containing protein</fullName>
    </recommendedName>
</protein>
<name>K4RM41_9CAUD</name>
<dbReference type="KEGG" id="vg:14296626"/>
<accession>K4RM41</accession>
<proteinExistence type="predicted"/>
<dbReference type="SMR" id="K4RM41"/>